<sequence>MFEQSALTNRNFFDSVQDFSISPEDRNLLRELASQVADIAARPEQDRKKELWYRHNALEATKPLVLCDPENGWHEVIPSSSLSCKGDLARKWEFLLRMQIFWGNSMGDDKPIEAVFHVPLLFTETDWGLAVEKEGGADGGAFHFNSPLKDYATDLAKLRFPEITVDRPASDRLFELAQETFEGILEVGKKHVWWWSTCSTDVLAELRGMTEMMMDMYDYPDELHQLSRFLTDGFHHRLDFLEREGLLSLNNDITYIASGGIGYSRELPGPDFNPAKVTTMDMWGFSESQMTSEVAPDMVQEFILPYQIEILERFGLNCYGCCEGIDPRWDYVKKIPRLRRVSVSAWANPAKMAELLGKEYIYSRKMNPSHLAGSSIDEDYLRQSLREDMQLSRNCRTEYIMKDNHTIGNNPQNLIRWCALAQEEASRL</sequence>
<dbReference type="Proteomes" id="UP000461585">
    <property type="component" value="Unassembled WGS sequence"/>
</dbReference>
<dbReference type="EMBL" id="JAAEEH010000051">
    <property type="protein sequence ID" value="NDL68664.1"/>
    <property type="molecule type" value="Genomic_DNA"/>
</dbReference>
<organism evidence="1 2">
    <name type="scientific">Anaerotalea alkaliphila</name>
    <dbReference type="NCBI Taxonomy" id="2662126"/>
    <lineage>
        <taxon>Bacteria</taxon>
        <taxon>Bacillati</taxon>
        <taxon>Bacillota</taxon>
        <taxon>Clostridia</taxon>
        <taxon>Eubacteriales</taxon>
        <taxon>Anaerotalea</taxon>
    </lineage>
</organism>
<evidence type="ECO:0000313" key="2">
    <source>
        <dbReference type="Proteomes" id="UP000461585"/>
    </source>
</evidence>
<dbReference type="Gene3D" id="3.20.20.210">
    <property type="match status" value="1"/>
</dbReference>
<evidence type="ECO:0000313" key="1">
    <source>
        <dbReference type="EMBL" id="NDL68664.1"/>
    </source>
</evidence>
<accession>A0A7X5HXV6</accession>
<comment type="caution">
    <text evidence="1">The sequence shown here is derived from an EMBL/GenBank/DDBJ whole genome shotgun (WGS) entry which is preliminary data.</text>
</comment>
<gene>
    <name evidence="1" type="ORF">GXN74_13040</name>
</gene>
<dbReference type="AlphaFoldDB" id="A0A7X5HXV6"/>
<dbReference type="InterPro" id="IPR038071">
    <property type="entry name" value="UROD/MetE-like_sf"/>
</dbReference>
<name>A0A7X5HXV6_9FIRM</name>
<evidence type="ECO:0008006" key="3">
    <source>
        <dbReference type="Google" id="ProtNLM"/>
    </source>
</evidence>
<reference evidence="1 2" key="1">
    <citation type="submission" date="2020-01" db="EMBL/GenBank/DDBJ databases">
        <title>Anaeroalcalibacter tamaniensis gen. nov., sp. nov., moderately halophilic strictly anaerobic fermenter bacterium from mud volcano of Taman peninsula.</title>
        <authorList>
            <person name="Frolova A."/>
            <person name="Merkel A.Y."/>
            <person name="Slobodkin A.I."/>
        </authorList>
    </citation>
    <scope>NUCLEOTIDE SEQUENCE [LARGE SCALE GENOMIC DNA]</scope>
    <source>
        <strain evidence="1 2">F-3ap</strain>
    </source>
</reference>
<proteinExistence type="predicted"/>
<keyword evidence="2" id="KW-1185">Reference proteome</keyword>
<dbReference type="RefSeq" id="WP_162371384.1">
    <property type="nucleotide sequence ID" value="NZ_JAAEEH010000051.1"/>
</dbReference>
<protein>
    <recommendedName>
        <fullName evidence="3">Uroporphyrinogen decarboxylase (URO-D) domain-containing protein</fullName>
    </recommendedName>
</protein>